<gene>
    <name evidence="1" type="ORF">Metlim_2818</name>
</gene>
<dbReference type="SUPFAM" id="SSF53335">
    <property type="entry name" value="S-adenosyl-L-methionine-dependent methyltransferases"/>
    <property type="match status" value="1"/>
</dbReference>
<evidence type="ECO:0000313" key="1">
    <source>
        <dbReference type="EMBL" id="EHQ36852.1"/>
    </source>
</evidence>
<dbReference type="InParanoid" id="H1YXB5"/>
<accession>H1YXB5</accession>
<dbReference type="RefSeq" id="WP_004079540.1">
    <property type="nucleotide sequence ID" value="NZ_CM001436.1"/>
</dbReference>
<protein>
    <submittedName>
        <fullName evidence="1">Methyltransferase type 11</fullName>
    </submittedName>
</protein>
<dbReference type="PANTHER" id="PTHR43861:SF6">
    <property type="entry name" value="METHYLTRANSFERASE TYPE 11"/>
    <property type="match status" value="1"/>
</dbReference>
<dbReference type="HOGENOM" id="CLU_068669_3_0_2"/>
<dbReference type="OrthoDB" id="147504at2157"/>
<dbReference type="Gene3D" id="3.40.50.150">
    <property type="entry name" value="Vaccinia Virus protein VP39"/>
    <property type="match status" value="1"/>
</dbReference>
<evidence type="ECO:0000313" key="2">
    <source>
        <dbReference type="Proteomes" id="UP000005741"/>
    </source>
</evidence>
<keyword evidence="1" id="KW-0489">Methyltransferase</keyword>
<dbReference type="InterPro" id="IPR029063">
    <property type="entry name" value="SAM-dependent_MTases_sf"/>
</dbReference>
<dbReference type="GO" id="GO:0008168">
    <property type="term" value="F:methyltransferase activity"/>
    <property type="evidence" value="ECO:0007669"/>
    <property type="project" value="UniProtKB-KW"/>
</dbReference>
<organism evidence="1 2">
    <name type="scientific">Methanoplanus limicola DSM 2279</name>
    <dbReference type="NCBI Taxonomy" id="937775"/>
    <lineage>
        <taxon>Archaea</taxon>
        <taxon>Methanobacteriati</taxon>
        <taxon>Methanobacteriota</taxon>
        <taxon>Stenosarchaea group</taxon>
        <taxon>Methanomicrobia</taxon>
        <taxon>Methanomicrobiales</taxon>
        <taxon>Methanomicrobiaceae</taxon>
        <taxon>Methanoplanus</taxon>
    </lineage>
</organism>
<dbReference type="GO" id="GO:0032259">
    <property type="term" value="P:methylation"/>
    <property type="evidence" value="ECO:0007669"/>
    <property type="project" value="UniProtKB-KW"/>
</dbReference>
<dbReference type="PANTHER" id="PTHR43861">
    <property type="entry name" value="TRANS-ACONITATE 2-METHYLTRANSFERASE-RELATED"/>
    <property type="match status" value="1"/>
</dbReference>
<proteinExistence type="predicted"/>
<reference evidence="1 2" key="1">
    <citation type="submission" date="2011-10" db="EMBL/GenBank/DDBJ databases">
        <title>The Improved High-Quality Draft genome of Methanoplanus limicola DSM 2279.</title>
        <authorList>
            <consortium name="US DOE Joint Genome Institute (JGI-PGF)"/>
            <person name="Lucas S."/>
            <person name="Copeland A."/>
            <person name="Lapidus A."/>
            <person name="Glavina del Rio T."/>
            <person name="Dalin E."/>
            <person name="Tice H."/>
            <person name="Bruce D."/>
            <person name="Goodwin L."/>
            <person name="Pitluck S."/>
            <person name="Peters L."/>
            <person name="Mikhailova N."/>
            <person name="Lu M."/>
            <person name="Kyrpides N."/>
            <person name="Mavromatis K."/>
            <person name="Ivanova N."/>
            <person name="Markowitz V."/>
            <person name="Cheng J.-F."/>
            <person name="Hugenholtz P."/>
            <person name="Woyke T."/>
            <person name="Wu D."/>
            <person name="Wirth R."/>
            <person name="Brambilla E.-M."/>
            <person name="Klenk H.-P."/>
            <person name="Eisen J.A."/>
        </authorList>
    </citation>
    <scope>NUCLEOTIDE SEQUENCE [LARGE SCALE GENOMIC DNA]</scope>
    <source>
        <strain evidence="1 2">DSM 2279</strain>
    </source>
</reference>
<keyword evidence="1" id="KW-0808">Transferase</keyword>
<dbReference type="STRING" id="937775.Metlim_2818"/>
<name>H1YXB5_9EURY</name>
<dbReference type="Proteomes" id="UP000005741">
    <property type="component" value="Chromosome"/>
</dbReference>
<dbReference type="CDD" id="cd02440">
    <property type="entry name" value="AdoMet_MTases"/>
    <property type="match status" value="1"/>
</dbReference>
<dbReference type="Pfam" id="PF13489">
    <property type="entry name" value="Methyltransf_23"/>
    <property type="match status" value="1"/>
</dbReference>
<keyword evidence="2" id="KW-1185">Reference proteome</keyword>
<dbReference type="AlphaFoldDB" id="H1YXB5"/>
<sequence length="311" mass="36042">MECILCKNKDLSIISQRLRGGPGIVYYCDKCKIGILKERKDDSKLFYDEEYRKRFGPDIETTSNYDDIFNSYVNYQENRLKLLKPLINSNMRLLEVGCSTGHFIYNIKPFLKDVIGVDYDSRAAEFASKVCNCKTYGCDLKDSGLEKKSFDIVCALQTLEHVDEPIEFLKLLKSYIKPKGKIVIEVPNLLDPLLSLFNNEQYHNFYFHEAHTFYFTPDSFMQVMRAAGYNGDILFFQDYNFLNHLNWILLGKPQKSCHMGLSEPKFPIVDTVDSSIKDELNLLISNFDKDYKNILAKYGVTDNMMFIGEPI</sequence>
<dbReference type="EMBL" id="CM001436">
    <property type="protein sequence ID" value="EHQ36852.1"/>
    <property type="molecule type" value="Genomic_DNA"/>
</dbReference>